<dbReference type="PANTHER" id="PTHR10151">
    <property type="entry name" value="ECTONUCLEOTIDE PYROPHOSPHATASE/PHOSPHODIESTERASE"/>
    <property type="match status" value="1"/>
</dbReference>
<dbReference type="Pfam" id="PF01663">
    <property type="entry name" value="Phosphodiest"/>
    <property type="match status" value="2"/>
</dbReference>
<dbReference type="GO" id="GO:0016787">
    <property type="term" value="F:hydrolase activity"/>
    <property type="evidence" value="ECO:0007669"/>
    <property type="project" value="UniProtKB-ARBA"/>
</dbReference>
<name>A0A1E3A9S2_9FIRM</name>
<evidence type="ECO:0000313" key="2">
    <source>
        <dbReference type="Proteomes" id="UP000094067"/>
    </source>
</evidence>
<reference evidence="1 2" key="1">
    <citation type="submission" date="2016-07" db="EMBL/GenBank/DDBJ databases">
        <title>Characterization of isolates of Eisenbergiella tayi derived from blood cultures, using whole genome sequencing.</title>
        <authorList>
            <person name="Burdz T."/>
            <person name="Wiebe D."/>
            <person name="Huynh C."/>
            <person name="Bernard K."/>
        </authorList>
    </citation>
    <scope>NUCLEOTIDE SEQUENCE [LARGE SCALE GENOMIC DNA]</scope>
    <source>
        <strain evidence="1 2">NML 110608</strain>
    </source>
</reference>
<comment type="caution">
    <text evidence="1">The sequence shown here is derived from an EMBL/GenBank/DDBJ whole genome shotgun (WGS) entry which is preliminary data.</text>
</comment>
<dbReference type="Gene3D" id="3.40.720.10">
    <property type="entry name" value="Alkaline Phosphatase, subunit A"/>
    <property type="match status" value="1"/>
</dbReference>
<accession>A0A1E3A9S2</accession>
<dbReference type="RefSeq" id="WP_069151743.1">
    <property type="nucleotide sequence ID" value="NZ_MCGH01000002.1"/>
</dbReference>
<organism evidence="1 2">
    <name type="scientific">Eisenbergiella tayi</name>
    <dbReference type="NCBI Taxonomy" id="1432052"/>
    <lineage>
        <taxon>Bacteria</taxon>
        <taxon>Bacillati</taxon>
        <taxon>Bacillota</taxon>
        <taxon>Clostridia</taxon>
        <taxon>Lachnospirales</taxon>
        <taxon>Lachnospiraceae</taxon>
        <taxon>Eisenbergiella</taxon>
    </lineage>
</organism>
<gene>
    <name evidence="1" type="ORF">BEI61_01409</name>
</gene>
<dbReference type="SUPFAM" id="SSF53649">
    <property type="entry name" value="Alkaline phosphatase-like"/>
    <property type="match status" value="1"/>
</dbReference>
<sequence>MVKPNYDNSIMSITNSLLKYYGVKPHHATLPLADELLAKDYKNVVLLLMDGMGVNVLERSLPENAFLRKHIKTELSSVYPCTTTAATTSVLTGRTPAEHGWIGWSCYFKEVDKCIDLFSNLESGTESPASDENQPYKYMPYDNILSVIGDNVKTCAVWPYTEYFADTMEGICEHIKNLCGNDERKFIYAYHAQPDHDIHDFGVDSDCIKQMLLNYNNQLEALVNSLSDTLFLITADHGMKDITMKCVEDYPAINRALIRHICVEPRCCSFYVKEEYKTDFPELFTNAFGNKFKLFSHKEFLESGLLGNGVPHSKTEDFVGDYVAAAVSDVALWYKDINGGYEDFKSAHAGLTKEELTVPLIVIQKQDIC</sequence>
<protein>
    <submittedName>
        <fullName evidence="1">Type I phosphodiesterase / nucleotide pyrophosphatase</fullName>
    </submittedName>
</protein>
<dbReference type="PANTHER" id="PTHR10151:SF120">
    <property type="entry name" value="BIS(5'-ADENOSYL)-TRIPHOSPHATASE"/>
    <property type="match status" value="1"/>
</dbReference>
<proteinExistence type="predicted"/>
<dbReference type="AlphaFoldDB" id="A0A1E3A9S2"/>
<dbReference type="InterPro" id="IPR017850">
    <property type="entry name" value="Alkaline_phosphatase_core_sf"/>
</dbReference>
<dbReference type="EMBL" id="MCGH01000002">
    <property type="protein sequence ID" value="ODM05520.1"/>
    <property type="molecule type" value="Genomic_DNA"/>
</dbReference>
<dbReference type="Proteomes" id="UP000094067">
    <property type="component" value="Unassembled WGS sequence"/>
</dbReference>
<evidence type="ECO:0000313" key="1">
    <source>
        <dbReference type="EMBL" id="ODM05520.1"/>
    </source>
</evidence>
<dbReference type="InterPro" id="IPR002591">
    <property type="entry name" value="Phosphodiest/P_Trfase"/>
</dbReference>